<proteinExistence type="predicted"/>
<organism evidence="2">
    <name type="scientific">freshwater metagenome</name>
    <dbReference type="NCBI Taxonomy" id="449393"/>
    <lineage>
        <taxon>unclassified sequences</taxon>
        <taxon>metagenomes</taxon>
        <taxon>ecological metagenomes</taxon>
    </lineage>
</organism>
<gene>
    <name evidence="2" type="ORF">UFOPK2000_00880</name>
</gene>
<dbReference type="EMBL" id="CAEZVK010000085">
    <property type="protein sequence ID" value="CAB4633514.1"/>
    <property type="molecule type" value="Genomic_DNA"/>
</dbReference>
<accession>A0A6J6JAB8</accession>
<name>A0A6J6JAB8_9ZZZZ</name>
<sequence length="55" mass="5998">MRRTSGALEMHLDDSVPFGFAHVGEHAVAQDASVVDENVESTERRDGLVDEILST</sequence>
<evidence type="ECO:0000256" key="1">
    <source>
        <dbReference type="SAM" id="MobiDB-lite"/>
    </source>
</evidence>
<dbReference type="AlphaFoldDB" id="A0A6J6JAB8"/>
<protein>
    <submittedName>
        <fullName evidence="2">Unannotated protein</fullName>
    </submittedName>
</protein>
<evidence type="ECO:0000313" key="2">
    <source>
        <dbReference type="EMBL" id="CAB4633514.1"/>
    </source>
</evidence>
<reference evidence="2" key="1">
    <citation type="submission" date="2020-05" db="EMBL/GenBank/DDBJ databases">
        <authorList>
            <person name="Chiriac C."/>
            <person name="Salcher M."/>
            <person name="Ghai R."/>
            <person name="Kavagutti S V."/>
        </authorList>
    </citation>
    <scope>NUCLEOTIDE SEQUENCE</scope>
</reference>
<feature type="region of interest" description="Disordered" evidence="1">
    <location>
        <begin position="36"/>
        <end position="55"/>
    </location>
</feature>